<dbReference type="RefSeq" id="WP_305998421.1">
    <property type="nucleotide sequence ID" value="NZ_JASNFN010000002.1"/>
</dbReference>
<dbReference type="EMBL" id="JASNFN010000002">
    <property type="protein sequence ID" value="MDP5181708.1"/>
    <property type="molecule type" value="Genomic_DNA"/>
</dbReference>
<accession>A0ABT9I831</accession>
<evidence type="ECO:0000313" key="2">
    <source>
        <dbReference type="EMBL" id="MDP5181708.1"/>
    </source>
</evidence>
<protein>
    <submittedName>
        <fullName evidence="2">Uncharacterized protein</fullName>
    </submittedName>
</protein>
<reference evidence="3" key="1">
    <citation type="submission" date="2023-05" db="EMBL/GenBank/DDBJ databases">
        <title>Draft genome of Pseudofrankia sp. BMG5.37.</title>
        <authorList>
            <person name="Gtari M."/>
            <person name="Ghodhbane F."/>
            <person name="Sbissi I."/>
        </authorList>
    </citation>
    <scope>NUCLEOTIDE SEQUENCE [LARGE SCALE GENOMIC DNA]</scope>
    <source>
        <strain evidence="3">BMG 814</strain>
    </source>
</reference>
<name>A0ABT9I831_9ACTN</name>
<dbReference type="Proteomes" id="UP001233673">
    <property type="component" value="Unassembled WGS sequence"/>
</dbReference>
<keyword evidence="3" id="KW-1185">Reference proteome</keyword>
<gene>
    <name evidence="2" type="ORF">QOZ88_03585</name>
</gene>
<sequence>MPGGYGRAVAGHIHGGRAAGTQPVHSPAADRGGMDDDATGLLFDSTAATAHRSAA</sequence>
<proteinExistence type="predicted"/>
<comment type="caution">
    <text evidence="2">The sequence shown here is derived from an EMBL/GenBank/DDBJ whole genome shotgun (WGS) entry which is preliminary data.</text>
</comment>
<organism evidence="2 3">
    <name type="scientific">Blastococcus carthaginiensis</name>
    <dbReference type="NCBI Taxonomy" id="3050034"/>
    <lineage>
        <taxon>Bacteria</taxon>
        <taxon>Bacillati</taxon>
        <taxon>Actinomycetota</taxon>
        <taxon>Actinomycetes</taxon>
        <taxon>Geodermatophilales</taxon>
        <taxon>Geodermatophilaceae</taxon>
        <taxon>Blastococcus</taxon>
    </lineage>
</organism>
<evidence type="ECO:0000256" key="1">
    <source>
        <dbReference type="SAM" id="MobiDB-lite"/>
    </source>
</evidence>
<evidence type="ECO:0000313" key="3">
    <source>
        <dbReference type="Proteomes" id="UP001233673"/>
    </source>
</evidence>
<feature type="region of interest" description="Disordered" evidence="1">
    <location>
        <begin position="1"/>
        <end position="40"/>
    </location>
</feature>